<protein>
    <recommendedName>
        <fullName evidence="9 10">Transcription termination factor Rho</fullName>
        <ecNumber evidence="9 10">3.6.4.-</ecNumber>
    </recommendedName>
    <alternativeName>
        <fullName evidence="9">ATP-dependent helicase Rho</fullName>
    </alternativeName>
</protein>
<dbReference type="NCBIfam" id="TIGR00767">
    <property type="entry name" value="rho"/>
    <property type="match status" value="1"/>
</dbReference>
<dbReference type="Proteomes" id="UP000238924">
    <property type="component" value="Unassembled WGS sequence"/>
</dbReference>
<keyword evidence="2 9" id="KW-0547">Nucleotide-binding</keyword>
<dbReference type="InterPro" id="IPR012340">
    <property type="entry name" value="NA-bd_OB-fold"/>
</dbReference>
<dbReference type="HAMAP" id="MF_01884">
    <property type="entry name" value="Rho"/>
    <property type="match status" value="1"/>
</dbReference>
<keyword evidence="6 9" id="KW-0694">RNA-binding</keyword>
<evidence type="ECO:0000256" key="1">
    <source>
        <dbReference type="ARBA" id="ARBA00022472"/>
    </source>
</evidence>
<dbReference type="Pfam" id="PF07497">
    <property type="entry name" value="Rho_RNA_bind"/>
    <property type="match status" value="1"/>
</dbReference>
<evidence type="ECO:0000313" key="14">
    <source>
        <dbReference type="EMBL" id="PPS23046.1"/>
    </source>
</evidence>
<dbReference type="InterPro" id="IPR011129">
    <property type="entry name" value="CSD"/>
</dbReference>
<comment type="function">
    <text evidence="9">Facilitates transcription termination by a mechanism that involves Rho binding to the nascent RNA, activation of Rho's RNA-dependent ATPase activity, and release of the mRNA from the DNA template.</text>
</comment>
<evidence type="ECO:0000256" key="5">
    <source>
        <dbReference type="ARBA" id="ARBA00022840"/>
    </source>
</evidence>
<dbReference type="Pfam" id="PF00006">
    <property type="entry name" value="ATP-synt_ab"/>
    <property type="match status" value="1"/>
</dbReference>
<comment type="caution">
    <text evidence="14">The sequence shown here is derived from an EMBL/GenBank/DDBJ whole genome shotgun (WGS) entry which is preliminary data.</text>
</comment>
<evidence type="ECO:0000256" key="3">
    <source>
        <dbReference type="ARBA" id="ARBA00022801"/>
    </source>
</evidence>
<dbReference type="PROSITE" id="PS51856">
    <property type="entry name" value="RHO_RNA_BD"/>
    <property type="match status" value="1"/>
</dbReference>
<feature type="binding site" evidence="9">
    <location>
        <begin position="256"/>
        <end position="261"/>
    </location>
    <ligand>
        <name>ATP</name>
        <dbReference type="ChEBI" id="CHEBI:30616"/>
    </ligand>
</feature>
<dbReference type="NCBIfam" id="NF006886">
    <property type="entry name" value="PRK09376.1"/>
    <property type="match status" value="1"/>
</dbReference>
<sequence length="496" mass="56198">MPFQKKRVKVSNENEEVETPSSQPKKVVRKRVVKQIETVQENNDMVSKDEQAVNINENYDNDVRDEKSNKPVDDIYISKLSCLTFEELLEFAEGYGIKKDTSNNIRRQELMHSIVRAQHAMEGKIIAEGTLETLQDGFGFLRSQNSNYLVGPDDIYISPAQIRLFGLRTGDIITGEVRPPKDNAGEKFFALLKILTVNGEEPNNLYKRPHFDKLTPIFPNERIDLEFAPNKISTRIINLVSPIGKGQRGLIVAPPKAGKTMMLQEIANAICKNYPDIKLFILLIDERPEEVTDMKRQVPEAEVIASTFDETPDKHCQVSEMVLEKAKRLVENKHDVVIILDSITRLSRAYNLVVPASGKVLTGGVDSNALHKPKRFFGAARNIEEGGSLTIIASALVDTGSKMDDYIYEEFKGTGNMELHLDRKLANRRLFPAIDIDSSSTRREDLLLTEEEKNKMWALRKYMQSQGIDEDQLIETVIDKMNSTKDNAEFLKLLNS</sequence>
<feature type="binding site" evidence="9">
    <location>
        <begin position="244"/>
        <end position="249"/>
    </location>
    <ligand>
        <name>ATP</name>
        <dbReference type="ChEBI" id="CHEBI:30616"/>
    </ligand>
</feature>
<dbReference type="EC" id="3.6.4.-" evidence="9 10"/>
<keyword evidence="3 9" id="KW-0378">Hydrolase</keyword>
<evidence type="ECO:0000259" key="13">
    <source>
        <dbReference type="PROSITE" id="PS51856"/>
    </source>
</evidence>
<evidence type="ECO:0000256" key="4">
    <source>
        <dbReference type="ARBA" id="ARBA00022806"/>
    </source>
</evidence>
<evidence type="ECO:0000256" key="9">
    <source>
        <dbReference type="HAMAP-Rule" id="MF_01884"/>
    </source>
</evidence>
<proteinExistence type="inferred from homology"/>
<accession>A0ABX5B8P6</accession>
<keyword evidence="4 9" id="KW-0347">Helicase</keyword>
<dbReference type="SMART" id="SM00382">
    <property type="entry name" value="AAA"/>
    <property type="match status" value="1"/>
</dbReference>
<dbReference type="PANTHER" id="PTHR46425">
    <property type="entry name" value="TRANSCRIPTION TERMINATION FACTOR RHO"/>
    <property type="match status" value="1"/>
</dbReference>
<keyword evidence="15" id="KW-1185">Reference proteome</keyword>
<comment type="similarity">
    <text evidence="9 11">Belongs to the Rho family.</text>
</comment>
<dbReference type="PANTHER" id="PTHR46425:SF1">
    <property type="entry name" value="TRANSCRIPTION TERMINATION FACTOR RHO"/>
    <property type="match status" value="1"/>
</dbReference>
<dbReference type="InterPro" id="IPR004665">
    <property type="entry name" value="Term_rho"/>
</dbReference>
<name>A0ABX5B8P6_9SPIR</name>
<evidence type="ECO:0000256" key="10">
    <source>
        <dbReference type="NCBIfam" id="TIGR00767"/>
    </source>
</evidence>
<organism evidence="14 15">
    <name type="scientific">Brachyspira murdochii</name>
    <dbReference type="NCBI Taxonomy" id="84378"/>
    <lineage>
        <taxon>Bacteria</taxon>
        <taxon>Pseudomonadati</taxon>
        <taxon>Spirochaetota</taxon>
        <taxon>Spirochaetia</taxon>
        <taxon>Brachyspirales</taxon>
        <taxon>Brachyspiraceae</taxon>
        <taxon>Brachyspira</taxon>
    </lineage>
</organism>
<keyword evidence="1 9" id="KW-0806">Transcription termination</keyword>
<dbReference type="InterPro" id="IPR011113">
    <property type="entry name" value="Rho_RNA-bd"/>
</dbReference>
<dbReference type="RefSeq" id="WP_013114321.1">
    <property type="nucleotide sequence ID" value="NZ_JAWLPZ010000006.1"/>
</dbReference>
<dbReference type="InterPro" id="IPR003593">
    <property type="entry name" value="AAA+_ATPase"/>
</dbReference>
<dbReference type="CDD" id="cd04459">
    <property type="entry name" value="Rho_CSD"/>
    <property type="match status" value="1"/>
</dbReference>
<dbReference type="SUPFAM" id="SSF52540">
    <property type="entry name" value="P-loop containing nucleoside triphosphate hydrolases"/>
    <property type="match status" value="1"/>
</dbReference>
<dbReference type="Gene3D" id="3.40.50.300">
    <property type="entry name" value="P-loop containing nucleotide triphosphate hydrolases"/>
    <property type="match status" value="1"/>
</dbReference>
<reference evidence="14 15" key="1">
    <citation type="submission" date="2014-04" db="EMBL/GenBank/DDBJ databases">
        <title>Whole genome sequence of 'Brachyspira hampsonii' D13-03603F2.</title>
        <authorList>
            <person name="Patterson A.H."/>
            <person name="Chaban B."/>
            <person name="Fernando C."/>
            <person name="Harding J.C."/>
            <person name="Hill J.E."/>
        </authorList>
    </citation>
    <scope>NUCLEOTIDE SEQUENCE [LARGE SCALE GENOMIC DNA]</scope>
    <source>
        <strain evidence="14 15">D13-03603F2</strain>
    </source>
</reference>
<evidence type="ECO:0000256" key="6">
    <source>
        <dbReference type="ARBA" id="ARBA00022884"/>
    </source>
</evidence>
<feature type="region of interest" description="Disordered" evidence="12">
    <location>
        <begin position="1"/>
        <end position="29"/>
    </location>
</feature>
<evidence type="ECO:0000256" key="8">
    <source>
        <dbReference type="ARBA" id="ARBA00023163"/>
    </source>
</evidence>
<gene>
    <name evidence="9" type="primary">rho</name>
    <name evidence="14" type="ORF">DJ52_01405</name>
</gene>
<evidence type="ECO:0000313" key="15">
    <source>
        <dbReference type="Proteomes" id="UP000238924"/>
    </source>
</evidence>
<evidence type="ECO:0000256" key="2">
    <source>
        <dbReference type="ARBA" id="ARBA00022741"/>
    </source>
</evidence>
<dbReference type="InterPro" id="IPR027417">
    <property type="entry name" value="P-loop_NTPase"/>
</dbReference>
<dbReference type="Gene3D" id="2.40.50.140">
    <property type="entry name" value="Nucleic acid-binding proteins"/>
    <property type="match status" value="1"/>
</dbReference>
<keyword evidence="7 9" id="KW-0805">Transcription regulation</keyword>
<dbReference type="InterPro" id="IPR041703">
    <property type="entry name" value="Rho_factor_ATP-bd"/>
</dbReference>
<feature type="binding site" evidence="9">
    <location>
        <position position="287"/>
    </location>
    <ligand>
        <name>ATP</name>
        <dbReference type="ChEBI" id="CHEBI:30616"/>
    </ligand>
</feature>
<keyword evidence="8 9" id="KW-0804">Transcription</keyword>
<dbReference type="SUPFAM" id="SSF50249">
    <property type="entry name" value="Nucleic acid-binding proteins"/>
    <property type="match status" value="1"/>
</dbReference>
<dbReference type="SMART" id="SM00357">
    <property type="entry name" value="CSP"/>
    <property type="match status" value="1"/>
</dbReference>
<comment type="caution">
    <text evidence="9">Lacks conserved residue(s) required for the propagation of feature annotation.</text>
</comment>
<dbReference type="CDD" id="cd01128">
    <property type="entry name" value="rho_factor_C"/>
    <property type="match status" value="1"/>
</dbReference>
<comment type="subunit">
    <text evidence="9">Homohexamer. The homohexamer assembles into an open ring structure.</text>
</comment>
<evidence type="ECO:0000256" key="11">
    <source>
        <dbReference type="PROSITE-ProRule" id="PRU01203"/>
    </source>
</evidence>
<evidence type="ECO:0000256" key="12">
    <source>
        <dbReference type="SAM" id="MobiDB-lite"/>
    </source>
</evidence>
<keyword evidence="5 9" id="KW-0067">ATP-binding</keyword>
<dbReference type="EMBL" id="JJMJ01000022">
    <property type="protein sequence ID" value="PPS23046.1"/>
    <property type="molecule type" value="Genomic_DNA"/>
</dbReference>
<feature type="domain" description="Rho RNA-BD" evidence="13">
    <location>
        <begin position="124"/>
        <end position="201"/>
    </location>
</feature>
<evidence type="ECO:0000256" key="7">
    <source>
        <dbReference type="ARBA" id="ARBA00023015"/>
    </source>
</evidence>
<dbReference type="InterPro" id="IPR000194">
    <property type="entry name" value="ATPase_F1/V1/A1_a/bsu_nucl-bd"/>
</dbReference>